<protein>
    <submittedName>
        <fullName evidence="2">Homoserine kinase</fullName>
    </submittedName>
</protein>
<dbReference type="RefSeq" id="WP_066809990.1">
    <property type="nucleotide sequence ID" value="NZ_CP012661.1"/>
</dbReference>
<accession>A0A159YZQ9</accession>
<evidence type="ECO:0000256" key="1">
    <source>
        <dbReference type="SAM" id="MobiDB-lite"/>
    </source>
</evidence>
<dbReference type="InterPro" id="IPR011009">
    <property type="entry name" value="Kinase-like_dom_sf"/>
</dbReference>
<name>A0A159YZQ9_9RHOB</name>
<keyword evidence="2" id="KW-0418">Kinase</keyword>
<dbReference type="Proteomes" id="UP000076128">
    <property type="component" value="Chromosome"/>
</dbReference>
<dbReference type="GO" id="GO:0016301">
    <property type="term" value="F:kinase activity"/>
    <property type="evidence" value="ECO:0007669"/>
    <property type="project" value="UniProtKB-KW"/>
</dbReference>
<keyword evidence="2" id="KW-0808">Transferase</keyword>
<dbReference type="SUPFAM" id="SSF56112">
    <property type="entry name" value="Protein kinase-like (PK-like)"/>
    <property type="match status" value="1"/>
</dbReference>
<evidence type="ECO:0000313" key="2">
    <source>
        <dbReference type="EMBL" id="AMY68112.1"/>
    </source>
</evidence>
<keyword evidence="3" id="KW-1185">Reference proteome</keyword>
<dbReference type="STRING" id="1335048.AKL17_0853"/>
<reference evidence="2 3" key="1">
    <citation type="submission" date="2015-09" db="EMBL/GenBank/DDBJ databases">
        <title>Complete genome sequence of Defluviimonas alba cai42t isolated from an oilfield in Xinjiang.</title>
        <authorList>
            <person name="Geng S."/>
            <person name="Pan X."/>
            <person name="Wu X."/>
        </authorList>
    </citation>
    <scope>NUCLEOTIDE SEQUENCE [LARGE SCALE GENOMIC DNA]</scope>
    <source>
        <strain evidence="3">cai42</strain>
    </source>
</reference>
<feature type="region of interest" description="Disordered" evidence="1">
    <location>
        <begin position="161"/>
        <end position="181"/>
    </location>
</feature>
<dbReference type="EMBL" id="CP012661">
    <property type="protein sequence ID" value="AMY68112.1"/>
    <property type="molecule type" value="Genomic_DNA"/>
</dbReference>
<evidence type="ECO:0000313" key="3">
    <source>
        <dbReference type="Proteomes" id="UP000076128"/>
    </source>
</evidence>
<dbReference type="OrthoDB" id="241498at2"/>
<gene>
    <name evidence="2" type="ORF">AKL17_0853</name>
</gene>
<sequence length="181" mass="18649">MTDAEALALAGRALALWGGGAEVPRLVKNRENIVFEVRLAQGRHAALRLHRPGYQTAAGIESELLWMQGLAAAGLLVPAPVPALSGALVEALDGRCLSCVGWLAGAPLGTAEAPLPGNAAGQAAMMHDLGGLVARLHEATDAMALPEGFARPSWDEEGLLGEAPLWGGSGTARPLRRASAR</sequence>
<organism evidence="2 3">
    <name type="scientific">Frigidibacter mobilis</name>
    <dbReference type="NCBI Taxonomy" id="1335048"/>
    <lineage>
        <taxon>Bacteria</taxon>
        <taxon>Pseudomonadati</taxon>
        <taxon>Pseudomonadota</taxon>
        <taxon>Alphaproteobacteria</taxon>
        <taxon>Rhodobacterales</taxon>
        <taxon>Paracoccaceae</taxon>
        <taxon>Frigidibacter</taxon>
    </lineage>
</organism>
<proteinExistence type="predicted"/>
<dbReference type="KEGG" id="daa:AKL17_0853"/>
<dbReference type="AlphaFoldDB" id="A0A159YZQ9"/>